<comment type="caution">
    <text evidence="1">The sequence shown here is derived from an EMBL/GenBank/DDBJ whole genome shotgun (WGS) entry which is preliminary data.</text>
</comment>
<dbReference type="Proteomes" id="UP000092671">
    <property type="component" value="Unassembled WGS sequence"/>
</dbReference>
<gene>
    <name evidence="1" type="ORF">A9Z60_06440</name>
</gene>
<dbReference type="AlphaFoldDB" id="A0A1B8PLM7"/>
<sequence length="177" mass="19811">MMINNSSKVGVSLLLAFLWMTGCTDRISVAESEMQEIRSQGSQAIEPPPELLKIEDFTYVANGISDPFVAQSLRNRQQKIEQAPSVKPDENRTKEPLESYELAELIYRGKVTAPNGQEFGLIQTPNGMVHDVQKNNYLGKNHGRIAEITATQINLFEIVKDVDEQYVEKTTSLVSPN</sequence>
<name>A0A1B8PLM7_MORNO</name>
<accession>A0A1B8PLM7</accession>
<protein>
    <recommendedName>
        <fullName evidence="3">Pilus assembly protein PilP</fullName>
    </recommendedName>
</protein>
<dbReference type="Gene3D" id="2.30.30.830">
    <property type="match status" value="1"/>
</dbReference>
<evidence type="ECO:0008006" key="3">
    <source>
        <dbReference type="Google" id="ProtNLM"/>
    </source>
</evidence>
<dbReference type="EMBL" id="LZDN01000003">
    <property type="protein sequence ID" value="OBX51901.1"/>
    <property type="molecule type" value="Genomic_DNA"/>
</dbReference>
<dbReference type="Pfam" id="PF04351">
    <property type="entry name" value="PilP"/>
    <property type="match status" value="1"/>
</dbReference>
<reference evidence="1 2" key="1">
    <citation type="submission" date="2016-06" db="EMBL/GenBank/DDBJ databases">
        <title>Draft genome of Moraxella nonliquefaciens CCUG 60284.</title>
        <authorList>
            <person name="Salva-Serra F."/>
            <person name="Engstrom-Jakobsson H."/>
            <person name="Thorell K."/>
            <person name="Gonzales-Siles L."/>
            <person name="Karlsson R."/>
            <person name="Boulund F."/>
            <person name="Engstrand L."/>
            <person name="Kristiansson E."/>
            <person name="Moore E."/>
        </authorList>
    </citation>
    <scope>NUCLEOTIDE SEQUENCE [LARGE SCALE GENOMIC DNA]</scope>
    <source>
        <strain evidence="1 2">CCUG 60284</strain>
    </source>
</reference>
<evidence type="ECO:0000313" key="2">
    <source>
        <dbReference type="Proteomes" id="UP000092671"/>
    </source>
</evidence>
<dbReference type="InterPro" id="IPR007446">
    <property type="entry name" value="PilP"/>
</dbReference>
<proteinExistence type="predicted"/>
<organism evidence="1 2">
    <name type="scientific">Moraxella nonliquefaciens</name>
    <dbReference type="NCBI Taxonomy" id="478"/>
    <lineage>
        <taxon>Bacteria</taxon>
        <taxon>Pseudomonadati</taxon>
        <taxon>Pseudomonadota</taxon>
        <taxon>Gammaproteobacteria</taxon>
        <taxon>Moraxellales</taxon>
        <taxon>Moraxellaceae</taxon>
        <taxon>Moraxella</taxon>
    </lineage>
</organism>
<dbReference type="OrthoDB" id="5296580at2"/>
<dbReference type="PIRSF" id="PIRSF016481">
    <property type="entry name" value="Pilus_assembly_PilP"/>
    <property type="match status" value="1"/>
</dbReference>
<evidence type="ECO:0000313" key="1">
    <source>
        <dbReference type="EMBL" id="OBX51901.1"/>
    </source>
</evidence>